<protein>
    <submittedName>
        <fullName evidence="1">Uncharacterized protein</fullName>
    </submittedName>
</protein>
<accession>A0A069B7Z3</accession>
<proteinExistence type="predicted"/>
<dbReference type="OrthoDB" id="8966698at2"/>
<dbReference type="KEGG" id="but:X994_3981"/>
<reference evidence="1 3" key="1">
    <citation type="submission" date="2014-08" db="EMBL/GenBank/DDBJ databases">
        <authorList>
            <person name="Bunnell A."/>
            <person name="Chain P.S."/>
            <person name="Chertkov O."/>
            <person name="Currie B.J."/>
            <person name="Daligault H.E."/>
            <person name="Davenport K.W."/>
            <person name="Davis C."/>
            <person name="Gleasner C.D."/>
            <person name="Johnson S.L."/>
            <person name="Kaestli M."/>
            <person name="Koren S."/>
            <person name="Kunde Y.A."/>
            <person name="Mayo M."/>
            <person name="McMurry K.K."/>
            <person name="Price E.P."/>
            <person name="Reitenga K.G."/>
            <person name="Robison R."/>
            <person name="Rosovitz M.J."/>
            <person name="Sarovich D.S."/>
            <person name="Teshima H."/>
        </authorList>
    </citation>
    <scope>NUCLEOTIDE SEQUENCE [LARGE SCALE GENOMIC DNA]</scope>
    <source>
        <strain evidence="1 3">MSHR44</strain>
    </source>
</reference>
<organism evidence="1 3">
    <name type="scientific">Burkholderia pseudomallei</name>
    <name type="common">Pseudomonas pseudomallei</name>
    <dbReference type="NCBI Taxonomy" id="28450"/>
    <lineage>
        <taxon>Bacteria</taxon>
        <taxon>Pseudomonadati</taxon>
        <taxon>Pseudomonadota</taxon>
        <taxon>Betaproteobacteria</taxon>
        <taxon>Burkholderiales</taxon>
        <taxon>Burkholderiaceae</taxon>
        <taxon>Burkholderia</taxon>
        <taxon>pseudomallei group</taxon>
    </lineage>
</organism>
<dbReference type="OMA" id="MNTDPRK"/>
<reference evidence="2 4" key="2">
    <citation type="submission" date="2017-11" db="EMBL/GenBank/DDBJ databases">
        <title>Molecular characterization of Burkholderia pseudomallei and closely related isolates from Vietnam.</title>
        <authorList>
            <person name="Ustinov D.V."/>
            <person name="Antonov A.S."/>
            <person name="Avdusheva E.F."/>
            <person name="Shpak I.M."/>
            <person name="Zakharova I.B."/>
            <person name="Thi L.A."/>
            <person name="Teteryatnikova N."/>
            <person name="Lopasteyskaya Y.A."/>
            <person name="Kuzyutina J.A."/>
            <person name="Ngo T.N."/>
            <person name="Victorov D.V."/>
        </authorList>
    </citation>
    <scope>NUCLEOTIDE SEQUENCE [LARGE SCALE GENOMIC DNA]</scope>
    <source>
        <strain evidence="2 4">V1512</strain>
    </source>
</reference>
<evidence type="ECO:0000313" key="2">
    <source>
        <dbReference type="EMBL" id="PJO66666.1"/>
    </source>
</evidence>
<dbReference type="Proteomes" id="UP000231878">
    <property type="component" value="Unassembled WGS sequence"/>
</dbReference>
<gene>
    <name evidence="2" type="ORF">CWD88_08515</name>
    <name evidence="1" type="ORF">Y036_4420</name>
</gene>
<dbReference type="Proteomes" id="UP000030475">
    <property type="component" value="Unassembled WGS sequence"/>
</dbReference>
<dbReference type="EMBL" id="PHRB01000006">
    <property type="protein sequence ID" value="PJO66666.1"/>
    <property type="molecule type" value="Genomic_DNA"/>
</dbReference>
<evidence type="ECO:0000313" key="3">
    <source>
        <dbReference type="Proteomes" id="UP000030475"/>
    </source>
</evidence>
<evidence type="ECO:0000313" key="1">
    <source>
        <dbReference type="EMBL" id="KGX11329.1"/>
    </source>
</evidence>
<evidence type="ECO:0000313" key="4">
    <source>
        <dbReference type="Proteomes" id="UP000231878"/>
    </source>
</evidence>
<dbReference type="GeneID" id="93062762"/>
<dbReference type="AlphaFoldDB" id="A0A069B7Z3"/>
<dbReference type="RefSeq" id="WP_004199309.1">
    <property type="nucleotide sequence ID" value="NZ_AP028072.1"/>
</dbReference>
<name>A0A069B7Z3_BURPE</name>
<comment type="caution">
    <text evidence="1">The sequence shown here is derived from an EMBL/GenBank/DDBJ whole genome shotgun (WGS) entry which is preliminary data.</text>
</comment>
<sequence>MTNQKPDDARPHDDEPKLEQLEAAVDHLHDSIQSQSIAAGAAKGILFSLIETLGALVGDPDLPEHARSGYEALRDKANELKANLENR</sequence>
<dbReference type="EMBL" id="JQIM01000009">
    <property type="protein sequence ID" value="KGX11329.1"/>
    <property type="molecule type" value="Genomic_DNA"/>
</dbReference>